<dbReference type="Proteomes" id="UP000215914">
    <property type="component" value="Unassembled WGS sequence"/>
</dbReference>
<dbReference type="GO" id="GO:0005634">
    <property type="term" value="C:nucleus"/>
    <property type="evidence" value="ECO:0000318"/>
    <property type="project" value="GO_Central"/>
</dbReference>
<evidence type="ECO:0000313" key="5">
    <source>
        <dbReference type="Proteomes" id="UP000215914"/>
    </source>
</evidence>
<organism evidence="4 5">
    <name type="scientific">Helianthus annuus</name>
    <name type="common">Common sunflower</name>
    <dbReference type="NCBI Taxonomy" id="4232"/>
    <lineage>
        <taxon>Eukaryota</taxon>
        <taxon>Viridiplantae</taxon>
        <taxon>Streptophyta</taxon>
        <taxon>Embryophyta</taxon>
        <taxon>Tracheophyta</taxon>
        <taxon>Spermatophyta</taxon>
        <taxon>Magnoliopsida</taxon>
        <taxon>eudicotyledons</taxon>
        <taxon>Gunneridae</taxon>
        <taxon>Pentapetalae</taxon>
        <taxon>asterids</taxon>
        <taxon>campanulids</taxon>
        <taxon>Asterales</taxon>
        <taxon>Asteraceae</taxon>
        <taxon>Asteroideae</taxon>
        <taxon>Heliantheae alliance</taxon>
        <taxon>Heliantheae</taxon>
        <taxon>Helianthus</taxon>
    </lineage>
</organism>
<evidence type="ECO:0000256" key="1">
    <source>
        <dbReference type="ARBA" id="ARBA00005474"/>
    </source>
</evidence>
<reference evidence="4" key="2">
    <citation type="submission" date="2020-06" db="EMBL/GenBank/DDBJ databases">
        <title>Helianthus annuus Genome sequencing and assembly Release 2.</title>
        <authorList>
            <person name="Gouzy J."/>
            <person name="Langlade N."/>
            <person name="Munos S."/>
        </authorList>
    </citation>
    <scope>NUCLEOTIDE SEQUENCE</scope>
    <source>
        <tissue evidence="4">Leaves</tissue>
    </source>
</reference>
<protein>
    <submittedName>
        <fullName evidence="4">Transcription factor AS2-LOB family</fullName>
    </submittedName>
</protein>
<gene>
    <name evidence="4" type="ORF">HanXRQr2_Chr02g0078261</name>
</gene>
<evidence type="ECO:0000313" key="4">
    <source>
        <dbReference type="EMBL" id="KAF5819497.1"/>
    </source>
</evidence>
<reference evidence="4" key="1">
    <citation type="journal article" date="2017" name="Nature">
        <title>The sunflower genome provides insights into oil metabolism, flowering and Asterid evolution.</title>
        <authorList>
            <person name="Badouin H."/>
            <person name="Gouzy J."/>
            <person name="Grassa C.J."/>
            <person name="Murat F."/>
            <person name="Staton S.E."/>
            <person name="Cottret L."/>
            <person name="Lelandais-Briere C."/>
            <person name="Owens G.L."/>
            <person name="Carrere S."/>
            <person name="Mayjonade B."/>
            <person name="Legrand L."/>
            <person name="Gill N."/>
            <person name="Kane N.C."/>
            <person name="Bowers J.E."/>
            <person name="Hubner S."/>
            <person name="Bellec A."/>
            <person name="Berard A."/>
            <person name="Berges H."/>
            <person name="Blanchet N."/>
            <person name="Boniface M.C."/>
            <person name="Brunel D."/>
            <person name="Catrice O."/>
            <person name="Chaidir N."/>
            <person name="Claudel C."/>
            <person name="Donnadieu C."/>
            <person name="Faraut T."/>
            <person name="Fievet G."/>
            <person name="Helmstetter N."/>
            <person name="King M."/>
            <person name="Knapp S.J."/>
            <person name="Lai Z."/>
            <person name="Le Paslier M.C."/>
            <person name="Lippi Y."/>
            <person name="Lorenzon L."/>
            <person name="Mandel J.R."/>
            <person name="Marage G."/>
            <person name="Marchand G."/>
            <person name="Marquand E."/>
            <person name="Bret-Mestries E."/>
            <person name="Morien E."/>
            <person name="Nambeesan S."/>
            <person name="Nguyen T."/>
            <person name="Pegot-Espagnet P."/>
            <person name="Pouilly N."/>
            <person name="Raftis F."/>
            <person name="Sallet E."/>
            <person name="Schiex T."/>
            <person name="Thomas J."/>
            <person name="Vandecasteele C."/>
            <person name="Vares D."/>
            <person name="Vear F."/>
            <person name="Vautrin S."/>
            <person name="Crespi M."/>
            <person name="Mangin B."/>
            <person name="Burke J.M."/>
            <person name="Salse J."/>
            <person name="Munos S."/>
            <person name="Vincourt P."/>
            <person name="Rieseberg L.H."/>
            <person name="Langlade N.B."/>
        </authorList>
    </citation>
    <scope>NUCLEOTIDE SEQUENCE</scope>
    <source>
        <tissue evidence="4">Leaves</tissue>
    </source>
</reference>
<dbReference type="PROSITE" id="PS50891">
    <property type="entry name" value="LOB"/>
    <property type="match status" value="1"/>
</dbReference>
<feature type="domain" description="LOB" evidence="3">
    <location>
        <begin position="32"/>
        <end position="134"/>
    </location>
</feature>
<sequence length="370" mass="40784">MAEPNNEHGSLNAPMKGGRKRAGRSSDSPNGAPCGACKLLRKRCVNGCIFAPYFGPEQGTALFAAVHKIFGASNVSKLLVQLPLHHRYSAVKTLTYEAQARLADPVSGCVSVVVYLHMELAKAKKLIAEKRMVAQGPPPQPEQLNHHELPPSHHLDWQPVYPNGSMAQKLLVERLLAATTPQGPPPQPEQLNHLELPPSCHPDWQPVYPNGSMAQKLLAERLVAANTPQGPPLQPEQLNHVELPPVQHPDWQPVYPNGSMAQKLLAERLMADNIPKGPPLQPEQLNYVELPPSHHPDWQPVYPNGSSASNNNMINMNMFDSNMHNPANDHQYAASSQPSFDPLMYTGPYFENDDDVMEDIGDLLAFADQF</sequence>
<dbReference type="AlphaFoldDB" id="A0A9K3JQS6"/>
<dbReference type="InterPro" id="IPR004883">
    <property type="entry name" value="LOB"/>
</dbReference>
<comment type="caution">
    <text evidence="4">The sequence shown here is derived from an EMBL/GenBank/DDBJ whole genome shotgun (WGS) entry which is preliminary data.</text>
</comment>
<comment type="similarity">
    <text evidence="1">Belongs to the LOB domain-containing protein family.</text>
</comment>
<feature type="region of interest" description="Disordered" evidence="2">
    <location>
        <begin position="1"/>
        <end position="31"/>
    </location>
</feature>
<dbReference type="Gramene" id="mRNA:HanXRQr2_Chr02g0078261">
    <property type="protein sequence ID" value="mRNA:HanXRQr2_Chr02g0078261"/>
    <property type="gene ID" value="HanXRQr2_Chr02g0078261"/>
</dbReference>
<accession>A0A9K3JQS6</accession>
<dbReference type="GO" id="GO:0045893">
    <property type="term" value="P:positive regulation of DNA-templated transcription"/>
    <property type="evidence" value="ECO:0000318"/>
    <property type="project" value="GO_Central"/>
</dbReference>
<evidence type="ECO:0000259" key="3">
    <source>
        <dbReference type="PROSITE" id="PS50891"/>
    </source>
</evidence>
<dbReference type="PANTHER" id="PTHR31529">
    <property type="entry name" value="LOB DOMAIN CONTAINING PROTEIN"/>
    <property type="match status" value="1"/>
</dbReference>
<proteinExistence type="inferred from homology"/>
<dbReference type="Pfam" id="PF03195">
    <property type="entry name" value="LOB"/>
    <property type="match status" value="1"/>
</dbReference>
<dbReference type="GO" id="GO:0009755">
    <property type="term" value="P:hormone-mediated signaling pathway"/>
    <property type="evidence" value="ECO:0000318"/>
    <property type="project" value="GO_Central"/>
</dbReference>
<evidence type="ECO:0000256" key="2">
    <source>
        <dbReference type="SAM" id="MobiDB-lite"/>
    </source>
</evidence>
<dbReference type="PANTHER" id="PTHR31529:SF62">
    <property type="entry name" value="TRANSCRIPTION FACTOR AS2-LOB FAMILY"/>
    <property type="match status" value="1"/>
</dbReference>
<name>A0A9K3JQS6_HELAN</name>
<keyword evidence="5" id="KW-1185">Reference proteome</keyword>
<dbReference type="EMBL" id="MNCJ02000317">
    <property type="protein sequence ID" value="KAF5819497.1"/>
    <property type="molecule type" value="Genomic_DNA"/>
</dbReference>